<comment type="caution">
    <text evidence="1">The sequence shown here is derived from an EMBL/GenBank/DDBJ whole genome shotgun (WGS) entry which is preliminary data.</text>
</comment>
<sequence length="123" mass="14345">MENLVLLDKPNDVVSRRGRKRKCRLTANEERVRMLQEVRCMLQKTIQHEERFRHLQASILHQETIPLPVQEAVQHQQETILQQHMEEMLKSGLEETDTVKSRLLVLIQQLSGQVSLASRSSPL</sequence>
<evidence type="ECO:0000313" key="1">
    <source>
        <dbReference type="EMBL" id="KAF3959889.1"/>
    </source>
</evidence>
<protein>
    <submittedName>
        <fullName evidence="1">Uncharacterized protein</fullName>
    </submittedName>
</protein>
<name>A0A8J4R5E2_9ROSI</name>
<dbReference type="EMBL" id="JRKL02002225">
    <property type="protein sequence ID" value="KAF3959889.1"/>
    <property type="molecule type" value="Genomic_DNA"/>
</dbReference>
<reference evidence="1" key="1">
    <citation type="submission" date="2020-03" db="EMBL/GenBank/DDBJ databases">
        <title>Castanea mollissima Vanexum genome sequencing.</title>
        <authorList>
            <person name="Staton M."/>
        </authorList>
    </citation>
    <scope>NUCLEOTIDE SEQUENCE</scope>
    <source>
        <tissue evidence="1">Leaf</tissue>
    </source>
</reference>
<organism evidence="1 2">
    <name type="scientific">Castanea mollissima</name>
    <name type="common">Chinese chestnut</name>
    <dbReference type="NCBI Taxonomy" id="60419"/>
    <lineage>
        <taxon>Eukaryota</taxon>
        <taxon>Viridiplantae</taxon>
        <taxon>Streptophyta</taxon>
        <taxon>Embryophyta</taxon>
        <taxon>Tracheophyta</taxon>
        <taxon>Spermatophyta</taxon>
        <taxon>Magnoliopsida</taxon>
        <taxon>eudicotyledons</taxon>
        <taxon>Gunneridae</taxon>
        <taxon>Pentapetalae</taxon>
        <taxon>rosids</taxon>
        <taxon>fabids</taxon>
        <taxon>Fagales</taxon>
        <taxon>Fagaceae</taxon>
        <taxon>Castanea</taxon>
    </lineage>
</organism>
<evidence type="ECO:0000313" key="2">
    <source>
        <dbReference type="Proteomes" id="UP000737018"/>
    </source>
</evidence>
<accession>A0A8J4R5E2</accession>
<keyword evidence="2" id="KW-1185">Reference proteome</keyword>
<proteinExistence type="predicted"/>
<dbReference type="AlphaFoldDB" id="A0A8J4R5E2"/>
<dbReference type="Proteomes" id="UP000737018">
    <property type="component" value="Unassembled WGS sequence"/>
</dbReference>
<gene>
    <name evidence="1" type="ORF">CMV_015342</name>
</gene>